<dbReference type="AlphaFoldDB" id="A0A9Q0BNJ6"/>
<organism evidence="2 3">
    <name type="scientific">Drosophila gunungcola</name>
    <name type="common">fruit fly</name>
    <dbReference type="NCBI Taxonomy" id="103775"/>
    <lineage>
        <taxon>Eukaryota</taxon>
        <taxon>Metazoa</taxon>
        <taxon>Ecdysozoa</taxon>
        <taxon>Arthropoda</taxon>
        <taxon>Hexapoda</taxon>
        <taxon>Insecta</taxon>
        <taxon>Pterygota</taxon>
        <taxon>Neoptera</taxon>
        <taxon>Endopterygota</taxon>
        <taxon>Diptera</taxon>
        <taxon>Brachycera</taxon>
        <taxon>Muscomorpha</taxon>
        <taxon>Ephydroidea</taxon>
        <taxon>Drosophilidae</taxon>
        <taxon>Drosophila</taxon>
        <taxon>Sophophora</taxon>
    </lineage>
</organism>
<reference evidence="2" key="1">
    <citation type="journal article" date="2023" name="Genome Biol. Evol.">
        <title>Long-read-based Genome Assembly of Drosophila gunungcola Reveals Fewer Chemosensory Genes in Flower-breeding Species.</title>
        <authorList>
            <person name="Negi A."/>
            <person name="Liao B.Y."/>
            <person name="Yeh S.D."/>
        </authorList>
    </citation>
    <scope>NUCLEOTIDE SEQUENCE</scope>
    <source>
        <strain evidence="2">Sukarami</strain>
    </source>
</reference>
<dbReference type="Proteomes" id="UP001059596">
    <property type="component" value="Unassembled WGS sequence"/>
</dbReference>
<evidence type="ECO:0000313" key="3">
    <source>
        <dbReference type="Proteomes" id="UP001059596"/>
    </source>
</evidence>
<dbReference type="EMBL" id="JAMKOV010000007">
    <property type="protein sequence ID" value="KAI8038421.1"/>
    <property type="molecule type" value="Genomic_DNA"/>
</dbReference>
<evidence type="ECO:0000313" key="2">
    <source>
        <dbReference type="EMBL" id="KAI8038421.1"/>
    </source>
</evidence>
<protein>
    <submittedName>
        <fullName evidence="2">Uncharacterized protein</fullName>
    </submittedName>
</protein>
<sequence>MEENECKFDTDNPTEQEQIFINIAECSKDLVKKEDNPGKPKEKASLMQTVEGIDQKPIIGLQLTESKDARKDQKGSIDGAVYTDPNQIVELLEQEKQAKELKAKESLAEVKMPEDGKPLTIYPKLEISAKPKLEPTDDVKKSPKDMAKQVFNMATGAASLLTEATNTLEDLKKKKEDRLEALEQAYTSAQRQAQGALAEASKAVDAANKLAQRSAEKNWRNK</sequence>
<comment type="caution">
    <text evidence="2">The sequence shown here is derived from an EMBL/GenBank/DDBJ whole genome shotgun (WGS) entry which is preliminary data.</text>
</comment>
<accession>A0A9Q0BNJ6</accession>
<feature type="coiled-coil region" evidence="1">
    <location>
        <begin position="161"/>
        <end position="199"/>
    </location>
</feature>
<keyword evidence="1" id="KW-0175">Coiled coil</keyword>
<gene>
    <name evidence="2" type="ORF">M5D96_008319</name>
</gene>
<evidence type="ECO:0000256" key="1">
    <source>
        <dbReference type="SAM" id="Coils"/>
    </source>
</evidence>
<keyword evidence="3" id="KW-1185">Reference proteome</keyword>
<name>A0A9Q0BNJ6_9MUSC</name>
<proteinExistence type="predicted"/>